<dbReference type="InterPro" id="IPR056729">
    <property type="entry name" value="GMPPB_C"/>
</dbReference>
<dbReference type="InterPro" id="IPR050065">
    <property type="entry name" value="GlmU-like"/>
</dbReference>
<evidence type="ECO:0000256" key="2">
    <source>
        <dbReference type="ARBA" id="ARBA00023315"/>
    </source>
</evidence>
<name>A0AA48L0W8_9FIRM</name>
<dbReference type="Gene3D" id="2.160.10.10">
    <property type="entry name" value="Hexapeptide repeat proteins"/>
    <property type="match status" value="1"/>
</dbReference>
<protein>
    <submittedName>
        <fullName evidence="4">UDP-N-acetylglucosamine pyrophosphorylase</fullName>
    </submittedName>
</protein>
<proteinExistence type="predicted"/>
<dbReference type="KEGG" id="ips:CfP315_0473"/>
<dbReference type="InterPro" id="IPR011004">
    <property type="entry name" value="Trimer_LpxA-like_sf"/>
</dbReference>
<organism evidence="4">
    <name type="scientific">Candidatus Improbicoccus pseudotrichonymphae</name>
    <dbReference type="NCBI Taxonomy" id="3033792"/>
    <lineage>
        <taxon>Bacteria</taxon>
        <taxon>Bacillati</taxon>
        <taxon>Bacillota</taxon>
        <taxon>Clostridia</taxon>
        <taxon>Candidatus Improbicoccus</taxon>
    </lineage>
</organism>
<gene>
    <name evidence="4" type="ORF">CfP315_0473</name>
</gene>
<evidence type="ECO:0000259" key="3">
    <source>
        <dbReference type="Pfam" id="PF25087"/>
    </source>
</evidence>
<dbReference type="SUPFAM" id="SSF51161">
    <property type="entry name" value="Trimeric LpxA-like enzymes"/>
    <property type="match status" value="1"/>
</dbReference>
<feature type="domain" description="Mannose-1-phosphate guanyltransferase C-terminal" evidence="3">
    <location>
        <begin position="72"/>
        <end position="189"/>
    </location>
</feature>
<reference evidence="4" key="1">
    <citation type="journal article" date="2023" name="ISME J.">
        <title>Emergence of putative energy parasites within Clostridia revealed by genome analysis of a novel endosymbiotic clade.</title>
        <authorList>
            <person name="Takahashi K."/>
            <person name="Kuwahara H."/>
            <person name="Horikawa Y."/>
            <person name="Izawa K."/>
            <person name="Kato D."/>
            <person name="Inagaki T."/>
            <person name="Yuki M."/>
            <person name="Ohkuma M."/>
            <person name="Hongoh Y."/>
        </authorList>
    </citation>
    <scope>NUCLEOTIDE SEQUENCE</scope>
    <source>
        <strain evidence="4">CfP3-15</strain>
    </source>
</reference>
<keyword evidence="1" id="KW-0808">Transferase</keyword>
<evidence type="ECO:0000313" key="4">
    <source>
        <dbReference type="EMBL" id="BED91920.1"/>
    </source>
</evidence>
<evidence type="ECO:0000256" key="1">
    <source>
        <dbReference type="ARBA" id="ARBA00022679"/>
    </source>
</evidence>
<dbReference type="AlphaFoldDB" id="A0AA48L0W8"/>
<sequence length="221" mass="24553">MNNFLTNELLDLDQTISRNLFNSIKYPWQALPLIQDFVIKIGNLLPGENYEKIKDNVWVAKNSKISDNCRILGPAIVDENAEIRFGVFIRGAVIVGQNNVVGNSSELKNCILFNNVHTPHFNYIGDSILGYKTHLGAGVILSNVRSDRKEVVINYEDKKFNSGLKKFGSVLGDGVEVGCNAVLNPGTLVGRNSIIYPLSMVRKVVKKESIHKNNGEIVKII</sequence>
<dbReference type="GO" id="GO:0016779">
    <property type="term" value="F:nucleotidyltransferase activity"/>
    <property type="evidence" value="ECO:0007669"/>
    <property type="project" value="UniProtKB-ARBA"/>
</dbReference>
<dbReference type="Proteomes" id="UP001337580">
    <property type="component" value="Chromosome"/>
</dbReference>
<dbReference type="Pfam" id="PF25087">
    <property type="entry name" value="GMPPB_C"/>
    <property type="match status" value="1"/>
</dbReference>
<dbReference type="GO" id="GO:0016746">
    <property type="term" value="F:acyltransferase activity"/>
    <property type="evidence" value="ECO:0007669"/>
    <property type="project" value="UniProtKB-KW"/>
</dbReference>
<accession>A0AA48L0W8</accession>
<dbReference type="PANTHER" id="PTHR43584">
    <property type="entry name" value="NUCLEOTIDYL TRANSFERASE"/>
    <property type="match status" value="1"/>
</dbReference>
<dbReference type="EMBL" id="AP027924">
    <property type="protein sequence ID" value="BED91920.1"/>
    <property type="molecule type" value="Genomic_DNA"/>
</dbReference>
<dbReference type="PANTHER" id="PTHR43584:SF8">
    <property type="entry name" value="N-ACETYLMURAMATE ALPHA-1-PHOSPHATE URIDYLYLTRANSFERASE"/>
    <property type="match status" value="1"/>
</dbReference>
<keyword evidence="2" id="KW-0012">Acyltransferase</keyword>